<dbReference type="GO" id="GO:0045333">
    <property type="term" value="P:cellular respiration"/>
    <property type="evidence" value="ECO:0007669"/>
    <property type="project" value="InterPro"/>
</dbReference>
<evidence type="ECO:0000256" key="2">
    <source>
        <dbReference type="ARBA" id="ARBA00022649"/>
    </source>
</evidence>
<dbReference type="InterPro" id="IPR044996">
    <property type="entry name" value="COQ10-like"/>
</dbReference>
<evidence type="ECO:0000256" key="1">
    <source>
        <dbReference type="ARBA" id="ARBA00008918"/>
    </source>
</evidence>
<dbReference type="CDD" id="cd07813">
    <property type="entry name" value="COQ10p_like"/>
    <property type="match status" value="1"/>
</dbReference>
<gene>
    <name evidence="4" type="ORF">DFQ59_10756</name>
</gene>
<feature type="domain" description="Coenzyme Q-binding protein COQ10 START" evidence="3">
    <location>
        <begin position="10"/>
        <end position="134"/>
    </location>
</feature>
<dbReference type="Gene3D" id="3.30.530.20">
    <property type="match status" value="1"/>
</dbReference>
<dbReference type="PANTHER" id="PTHR12901">
    <property type="entry name" value="SPERM PROTEIN HOMOLOG"/>
    <property type="match status" value="1"/>
</dbReference>
<keyword evidence="5" id="KW-1185">Reference proteome</keyword>
<dbReference type="Proteomes" id="UP000252707">
    <property type="component" value="Unassembled WGS sequence"/>
</dbReference>
<dbReference type="EMBL" id="QPJY01000007">
    <property type="protein sequence ID" value="RCX28312.1"/>
    <property type="molecule type" value="Genomic_DNA"/>
</dbReference>
<evidence type="ECO:0000313" key="4">
    <source>
        <dbReference type="EMBL" id="RCX28312.1"/>
    </source>
</evidence>
<keyword evidence="2" id="KW-1277">Toxin-antitoxin system</keyword>
<sequence length="145" mass="16733">MANISRSVLVPYSAQEMYALVSDIERYPEFLPWCRSARILDQEGDALRARIELSRGGVHKTFTTRNRLQKNKMIEMRLDEGPFSHLEGFWRFDGLENVGSRVALDLEFEFAGRLISMAFGPVFNQIASTLVDSFYKRAVEMYGKR</sequence>
<dbReference type="RefSeq" id="WP_114280253.1">
    <property type="nucleotide sequence ID" value="NZ_QPJY01000007.1"/>
</dbReference>
<name>A0A369C2V5_9GAMM</name>
<organism evidence="4 5">
    <name type="scientific">Thioalbus denitrificans</name>
    <dbReference type="NCBI Taxonomy" id="547122"/>
    <lineage>
        <taxon>Bacteria</taxon>
        <taxon>Pseudomonadati</taxon>
        <taxon>Pseudomonadota</taxon>
        <taxon>Gammaproteobacteria</taxon>
        <taxon>Chromatiales</taxon>
        <taxon>Ectothiorhodospiraceae</taxon>
        <taxon>Thioalbus</taxon>
    </lineage>
</organism>
<evidence type="ECO:0000313" key="5">
    <source>
        <dbReference type="Proteomes" id="UP000252707"/>
    </source>
</evidence>
<comment type="similarity">
    <text evidence="1">Belongs to the ribosome association toxin RatA family.</text>
</comment>
<dbReference type="GO" id="GO:0048039">
    <property type="term" value="F:ubiquinone binding"/>
    <property type="evidence" value="ECO:0007669"/>
    <property type="project" value="InterPro"/>
</dbReference>
<dbReference type="InterPro" id="IPR005031">
    <property type="entry name" value="COQ10_START"/>
</dbReference>
<reference evidence="4 5" key="1">
    <citation type="submission" date="2018-07" db="EMBL/GenBank/DDBJ databases">
        <title>Genomic Encyclopedia of Type Strains, Phase IV (KMG-IV): sequencing the most valuable type-strain genomes for metagenomic binning, comparative biology and taxonomic classification.</title>
        <authorList>
            <person name="Goeker M."/>
        </authorList>
    </citation>
    <scope>NUCLEOTIDE SEQUENCE [LARGE SCALE GENOMIC DNA]</scope>
    <source>
        <strain evidence="4 5">DSM 26407</strain>
    </source>
</reference>
<accession>A0A369C2V5</accession>
<proteinExistence type="inferred from homology"/>
<protein>
    <submittedName>
        <fullName evidence="4">Ribosome-associated toxin RatA of RatAB toxin-antitoxin module</fullName>
    </submittedName>
</protein>
<evidence type="ECO:0000259" key="3">
    <source>
        <dbReference type="Pfam" id="PF03364"/>
    </source>
</evidence>
<dbReference type="AlphaFoldDB" id="A0A369C2V5"/>
<dbReference type="SUPFAM" id="SSF55961">
    <property type="entry name" value="Bet v1-like"/>
    <property type="match status" value="1"/>
</dbReference>
<dbReference type="PANTHER" id="PTHR12901:SF10">
    <property type="entry name" value="COENZYME Q-BINDING PROTEIN COQ10, MITOCHONDRIAL"/>
    <property type="match status" value="1"/>
</dbReference>
<dbReference type="Pfam" id="PF03364">
    <property type="entry name" value="Polyketide_cyc"/>
    <property type="match status" value="1"/>
</dbReference>
<dbReference type="InterPro" id="IPR023393">
    <property type="entry name" value="START-like_dom_sf"/>
</dbReference>
<dbReference type="OrthoDB" id="9804759at2"/>
<comment type="caution">
    <text evidence="4">The sequence shown here is derived from an EMBL/GenBank/DDBJ whole genome shotgun (WGS) entry which is preliminary data.</text>
</comment>